<dbReference type="EMBL" id="SJKB01000006">
    <property type="protein sequence ID" value="TCC60603.1"/>
    <property type="molecule type" value="Genomic_DNA"/>
</dbReference>
<dbReference type="Proteomes" id="UP000291144">
    <property type="component" value="Unassembled WGS sequence"/>
</dbReference>
<sequence>MTANEETSDWVPLSLRDTQTGTNNYKALVDGVPQWLERSLWRWVMDRAAQGSMPLIYEVERHLRVDLHAPGVSLDAQSMLNHYWSNSGDEERLTLIDYLLRDQEKRYDAIRSGRLVSNERPQATIVSLEEILIQGGSLWKAVAKPHWGLEQRVNETTRAQVDLVTSAPTDAARKIASAWNACYRPEPNYDIAYRDAVLAVEAVTLGIALPKSNTATLGTVVAHIADTVGNWTVGGLDAAKQASGETLLAMLRTLWHNQQRHANPGGSIKDVTRAEAEAALGIAVTLVLWFSSGLARRISTRVSE</sequence>
<evidence type="ECO:0000313" key="2">
    <source>
        <dbReference type="Proteomes" id="UP000291144"/>
    </source>
</evidence>
<keyword evidence="2" id="KW-1185">Reference proteome</keyword>
<organism evidence="1 2">
    <name type="scientific">Kribbella pittospori</name>
    <dbReference type="NCBI Taxonomy" id="722689"/>
    <lineage>
        <taxon>Bacteria</taxon>
        <taxon>Bacillati</taxon>
        <taxon>Actinomycetota</taxon>
        <taxon>Actinomycetes</taxon>
        <taxon>Propionibacteriales</taxon>
        <taxon>Kribbellaceae</taxon>
        <taxon>Kribbella</taxon>
    </lineage>
</organism>
<accession>A0A4R0KIZ7</accession>
<gene>
    <name evidence="1" type="ORF">E0H73_22030</name>
</gene>
<protein>
    <recommendedName>
        <fullName evidence="3">Abortive infection protein-like C-terminal domain-containing protein</fullName>
    </recommendedName>
</protein>
<dbReference type="AlphaFoldDB" id="A0A4R0KIZ7"/>
<evidence type="ECO:0008006" key="3">
    <source>
        <dbReference type="Google" id="ProtNLM"/>
    </source>
</evidence>
<reference evidence="1 2" key="1">
    <citation type="submission" date="2019-02" db="EMBL/GenBank/DDBJ databases">
        <title>Kribbella capetownensis sp. nov. and Kribbella speibonae sp. nov., isolated from soil.</title>
        <authorList>
            <person name="Curtis S.M."/>
            <person name="Norton I."/>
            <person name="Everest G.J."/>
            <person name="Meyers P.R."/>
        </authorList>
    </citation>
    <scope>NUCLEOTIDE SEQUENCE [LARGE SCALE GENOMIC DNA]</scope>
    <source>
        <strain evidence="1 2">NRRL B-24813</strain>
    </source>
</reference>
<proteinExistence type="predicted"/>
<dbReference type="RefSeq" id="WP_131359470.1">
    <property type="nucleotide sequence ID" value="NZ_SJKB01000006.1"/>
</dbReference>
<name>A0A4R0KIZ7_9ACTN</name>
<comment type="caution">
    <text evidence="1">The sequence shown here is derived from an EMBL/GenBank/DDBJ whole genome shotgun (WGS) entry which is preliminary data.</text>
</comment>
<evidence type="ECO:0000313" key="1">
    <source>
        <dbReference type="EMBL" id="TCC60603.1"/>
    </source>
</evidence>
<dbReference type="OrthoDB" id="5184459at2"/>